<evidence type="ECO:0000256" key="1">
    <source>
        <dbReference type="ARBA" id="ARBA00004123"/>
    </source>
</evidence>
<keyword evidence="3 5" id="KW-0371">Homeobox</keyword>
<dbReference type="PANTHER" id="PTHR24324">
    <property type="entry name" value="HOMEOBOX PROTEIN HHEX"/>
    <property type="match status" value="1"/>
</dbReference>
<dbReference type="Pfam" id="PF00046">
    <property type="entry name" value="Homeodomain"/>
    <property type="match status" value="1"/>
</dbReference>
<dbReference type="GO" id="GO:0000981">
    <property type="term" value="F:DNA-binding transcription factor activity, RNA polymerase II-specific"/>
    <property type="evidence" value="ECO:0007669"/>
    <property type="project" value="InterPro"/>
</dbReference>
<feature type="compositionally biased region" description="Low complexity" evidence="7">
    <location>
        <begin position="40"/>
        <end position="53"/>
    </location>
</feature>
<dbReference type="PANTHER" id="PTHR24324:SF5">
    <property type="entry name" value="HEMATOPOIETICALLY-EXPRESSED HOMEOBOX PROTEIN HHEX"/>
    <property type="match status" value="1"/>
</dbReference>
<keyword evidence="4 5" id="KW-0539">Nucleus</keyword>
<dbReference type="InterPro" id="IPR017970">
    <property type="entry name" value="Homeobox_CS"/>
</dbReference>
<dbReference type="GO" id="GO:0030154">
    <property type="term" value="P:cell differentiation"/>
    <property type="evidence" value="ECO:0007669"/>
    <property type="project" value="TreeGrafter"/>
</dbReference>
<sequence length="187" mass="21383">MNEQLTSKRNILAIPALLNDVSIHPLSQVTEDYFRNDYSPISSGSSSPSDSSSVITEPSDLWNHSRTGMHQTNSGKITSALTKGKRKRILPYQYNRLMEIFQSTDTPSSEVRERLADELGMTKREVQVWFQNRRAKVNRSTQHLTRPRKLPPYIPYDSHSNTKSESQNSPHNAINMLAYVAEMMRES</sequence>
<accession>A0A8H7RB80</accession>
<evidence type="ECO:0000256" key="2">
    <source>
        <dbReference type="ARBA" id="ARBA00023125"/>
    </source>
</evidence>
<gene>
    <name evidence="9" type="ORF">INT47_011874</name>
</gene>
<dbReference type="PROSITE" id="PS00027">
    <property type="entry name" value="HOMEOBOX_1"/>
    <property type="match status" value="1"/>
</dbReference>
<proteinExistence type="predicted"/>
<dbReference type="InterPro" id="IPR051000">
    <property type="entry name" value="Homeobox_DNA-bind_prot"/>
</dbReference>
<feature type="region of interest" description="Disordered" evidence="7">
    <location>
        <begin position="139"/>
        <end position="171"/>
    </location>
</feature>
<comment type="subcellular location">
    <subcellularLocation>
        <location evidence="1 5 6">Nucleus</location>
    </subcellularLocation>
</comment>
<feature type="compositionally biased region" description="Polar residues" evidence="7">
    <location>
        <begin position="158"/>
        <end position="171"/>
    </location>
</feature>
<keyword evidence="2 5" id="KW-0238">DNA-binding</keyword>
<dbReference type="SUPFAM" id="SSF46689">
    <property type="entry name" value="Homeodomain-like"/>
    <property type="match status" value="1"/>
</dbReference>
<evidence type="ECO:0000313" key="9">
    <source>
        <dbReference type="EMBL" id="KAG2207754.1"/>
    </source>
</evidence>
<comment type="caution">
    <text evidence="9">The sequence shown here is derived from an EMBL/GenBank/DDBJ whole genome shotgun (WGS) entry which is preliminary data.</text>
</comment>
<reference evidence="9" key="1">
    <citation type="submission" date="2020-12" db="EMBL/GenBank/DDBJ databases">
        <title>Metabolic potential, ecology and presence of endohyphal bacteria is reflected in genomic diversity of Mucoromycotina.</title>
        <authorList>
            <person name="Muszewska A."/>
            <person name="Okrasinska A."/>
            <person name="Steczkiewicz K."/>
            <person name="Drgas O."/>
            <person name="Orlowska M."/>
            <person name="Perlinska-Lenart U."/>
            <person name="Aleksandrzak-Piekarczyk T."/>
            <person name="Szatraj K."/>
            <person name="Zielenkiewicz U."/>
            <person name="Pilsyk S."/>
            <person name="Malc E."/>
            <person name="Mieczkowski P."/>
            <person name="Kruszewska J.S."/>
            <person name="Biernat P."/>
            <person name="Pawlowska J."/>
        </authorList>
    </citation>
    <scope>NUCLEOTIDE SEQUENCE</scope>
    <source>
        <strain evidence="9">WA0000017839</strain>
    </source>
</reference>
<feature type="domain" description="Homeobox" evidence="8">
    <location>
        <begin position="80"/>
        <end position="140"/>
    </location>
</feature>
<dbReference type="GO" id="GO:0005634">
    <property type="term" value="C:nucleus"/>
    <property type="evidence" value="ECO:0007669"/>
    <property type="project" value="UniProtKB-SubCell"/>
</dbReference>
<evidence type="ECO:0000256" key="3">
    <source>
        <dbReference type="ARBA" id="ARBA00023155"/>
    </source>
</evidence>
<dbReference type="SMART" id="SM00389">
    <property type="entry name" value="HOX"/>
    <property type="match status" value="1"/>
</dbReference>
<feature type="DNA-binding region" description="Homeobox" evidence="5">
    <location>
        <begin position="82"/>
        <end position="141"/>
    </location>
</feature>
<dbReference type="OrthoDB" id="6159439at2759"/>
<dbReference type="PROSITE" id="PS50071">
    <property type="entry name" value="HOMEOBOX_2"/>
    <property type="match status" value="1"/>
</dbReference>
<name>A0A8H7RB80_9FUNG</name>
<dbReference type="GO" id="GO:0000978">
    <property type="term" value="F:RNA polymerase II cis-regulatory region sequence-specific DNA binding"/>
    <property type="evidence" value="ECO:0007669"/>
    <property type="project" value="TreeGrafter"/>
</dbReference>
<dbReference type="InterPro" id="IPR000047">
    <property type="entry name" value="HTH_motif"/>
</dbReference>
<evidence type="ECO:0000256" key="4">
    <source>
        <dbReference type="ARBA" id="ARBA00023242"/>
    </source>
</evidence>
<evidence type="ECO:0000256" key="7">
    <source>
        <dbReference type="SAM" id="MobiDB-lite"/>
    </source>
</evidence>
<evidence type="ECO:0000256" key="5">
    <source>
        <dbReference type="PROSITE-ProRule" id="PRU00108"/>
    </source>
</evidence>
<dbReference type="Gene3D" id="1.10.10.60">
    <property type="entry name" value="Homeodomain-like"/>
    <property type="match status" value="1"/>
</dbReference>
<evidence type="ECO:0000256" key="6">
    <source>
        <dbReference type="RuleBase" id="RU000682"/>
    </source>
</evidence>
<keyword evidence="10" id="KW-1185">Reference proteome</keyword>
<evidence type="ECO:0000259" key="8">
    <source>
        <dbReference type="PROSITE" id="PS50071"/>
    </source>
</evidence>
<dbReference type="Proteomes" id="UP000603453">
    <property type="component" value="Unassembled WGS sequence"/>
</dbReference>
<dbReference type="InterPro" id="IPR009057">
    <property type="entry name" value="Homeodomain-like_sf"/>
</dbReference>
<dbReference type="EMBL" id="JAEPRD010000023">
    <property type="protein sequence ID" value="KAG2207754.1"/>
    <property type="molecule type" value="Genomic_DNA"/>
</dbReference>
<feature type="compositionally biased region" description="Polar residues" evidence="7">
    <location>
        <begin position="62"/>
        <end position="81"/>
    </location>
</feature>
<evidence type="ECO:0000313" key="10">
    <source>
        <dbReference type="Proteomes" id="UP000603453"/>
    </source>
</evidence>
<protein>
    <recommendedName>
        <fullName evidence="8">Homeobox domain-containing protein</fullName>
    </recommendedName>
</protein>
<dbReference type="PRINTS" id="PR00031">
    <property type="entry name" value="HTHREPRESSR"/>
</dbReference>
<dbReference type="AlphaFoldDB" id="A0A8H7RB80"/>
<organism evidence="9 10">
    <name type="scientific">Mucor saturninus</name>
    <dbReference type="NCBI Taxonomy" id="64648"/>
    <lineage>
        <taxon>Eukaryota</taxon>
        <taxon>Fungi</taxon>
        <taxon>Fungi incertae sedis</taxon>
        <taxon>Mucoromycota</taxon>
        <taxon>Mucoromycotina</taxon>
        <taxon>Mucoromycetes</taxon>
        <taxon>Mucorales</taxon>
        <taxon>Mucorineae</taxon>
        <taxon>Mucoraceae</taxon>
        <taxon>Mucor</taxon>
    </lineage>
</organism>
<dbReference type="InterPro" id="IPR001356">
    <property type="entry name" value="HD"/>
</dbReference>
<dbReference type="CDD" id="cd00086">
    <property type="entry name" value="homeodomain"/>
    <property type="match status" value="1"/>
</dbReference>
<feature type="region of interest" description="Disordered" evidence="7">
    <location>
        <begin position="40"/>
        <end position="82"/>
    </location>
</feature>